<evidence type="ECO:0000256" key="10">
    <source>
        <dbReference type="SAM" id="MobiDB-lite"/>
    </source>
</evidence>
<dbReference type="AlphaFoldDB" id="A0A2Z6SJ24"/>
<dbReference type="InterPro" id="IPR016651">
    <property type="entry name" value="LCMT1"/>
</dbReference>
<feature type="region of interest" description="Disordered" evidence="10">
    <location>
        <begin position="1"/>
        <end position="21"/>
    </location>
</feature>
<dbReference type="GO" id="GO:0032259">
    <property type="term" value="P:methylation"/>
    <property type="evidence" value="ECO:0007669"/>
    <property type="project" value="UniProtKB-KW"/>
</dbReference>
<dbReference type="PIRSF" id="PIRSF016305">
    <property type="entry name" value="LCM_mtfrase"/>
    <property type="match status" value="1"/>
</dbReference>
<feature type="compositionally biased region" description="Polar residues" evidence="10">
    <location>
        <begin position="1"/>
        <end position="16"/>
    </location>
</feature>
<evidence type="ECO:0000256" key="6">
    <source>
        <dbReference type="ARBA" id="ARBA00022679"/>
    </source>
</evidence>
<dbReference type="FunFam" id="3.40.50.150:FF:000092">
    <property type="entry name" value="Leucine carboxyl methyltransferase 1"/>
    <property type="match status" value="1"/>
</dbReference>
<dbReference type="EMBL" id="BLAL01000018">
    <property type="protein sequence ID" value="GES75812.1"/>
    <property type="molecule type" value="Genomic_DNA"/>
</dbReference>
<dbReference type="Pfam" id="PF04072">
    <property type="entry name" value="LCM"/>
    <property type="match status" value="1"/>
</dbReference>
<dbReference type="OrthoDB" id="203237at2759"/>
<dbReference type="Proteomes" id="UP000247702">
    <property type="component" value="Unassembled WGS sequence"/>
</dbReference>
<dbReference type="PANTHER" id="PTHR13600:SF21">
    <property type="entry name" value="LEUCINE CARBOXYL METHYLTRANSFERASE 1"/>
    <property type="match status" value="1"/>
</dbReference>
<feature type="binding site" evidence="9">
    <location>
        <position position="64"/>
    </location>
    <ligand>
        <name>S-adenosyl-L-methionine</name>
        <dbReference type="ChEBI" id="CHEBI:59789"/>
    </ligand>
</feature>
<keyword evidence="6 8" id="KW-0808">Transferase</keyword>
<dbReference type="Gene3D" id="3.40.50.150">
    <property type="entry name" value="Vaccinia Virus protein VP39"/>
    <property type="match status" value="1"/>
</dbReference>
<proteinExistence type="inferred from homology"/>
<keyword evidence="7 8" id="KW-0949">S-adenosyl-L-methionine</keyword>
<dbReference type="PANTHER" id="PTHR13600">
    <property type="entry name" value="LEUCINE CARBOXYL METHYLTRANSFERASE"/>
    <property type="match status" value="1"/>
</dbReference>
<evidence type="ECO:0000256" key="7">
    <source>
        <dbReference type="ARBA" id="ARBA00022691"/>
    </source>
</evidence>
<evidence type="ECO:0000313" key="12">
    <source>
        <dbReference type="EMBL" id="GES75812.1"/>
    </source>
</evidence>
<keyword evidence="5 8" id="KW-0489">Methyltransferase</keyword>
<evidence type="ECO:0000256" key="9">
    <source>
        <dbReference type="PIRSR" id="PIRSR016305-1"/>
    </source>
</evidence>
<comment type="caution">
    <text evidence="11">The sequence shown here is derived from an EMBL/GenBank/DDBJ whole genome shotgun (WGS) entry which is preliminary data.</text>
</comment>
<dbReference type="Proteomes" id="UP000615446">
    <property type="component" value="Unassembled WGS sequence"/>
</dbReference>
<evidence type="ECO:0000256" key="2">
    <source>
        <dbReference type="ARBA" id="ARBA00010703"/>
    </source>
</evidence>
<evidence type="ECO:0000313" key="11">
    <source>
        <dbReference type="EMBL" id="GBC06097.1"/>
    </source>
</evidence>
<feature type="binding site" evidence="9">
    <location>
        <position position="190"/>
    </location>
    <ligand>
        <name>S-adenosyl-L-methionine</name>
        <dbReference type="ChEBI" id="CHEBI:59789"/>
    </ligand>
</feature>
<gene>
    <name evidence="12" type="ORF">RCL2_000322200</name>
    <name evidence="11" type="ORF">RclHR1_06610020</name>
</gene>
<dbReference type="SUPFAM" id="SSF53335">
    <property type="entry name" value="S-adenosyl-L-methionine-dependent methyltransferases"/>
    <property type="match status" value="1"/>
</dbReference>
<dbReference type="STRING" id="94130.A0A2Z6SJ24"/>
<name>A0A2Z6SJ24_9GLOM</name>
<feature type="binding site" evidence="9">
    <location>
        <begin position="161"/>
        <end position="162"/>
    </location>
    <ligand>
        <name>S-adenosyl-L-methionine</name>
        <dbReference type="ChEBI" id="CHEBI:59789"/>
    </ligand>
</feature>
<dbReference type="InterPro" id="IPR029063">
    <property type="entry name" value="SAM-dependent_MTases_sf"/>
</dbReference>
<reference evidence="12" key="2">
    <citation type="submission" date="2019-10" db="EMBL/GenBank/DDBJ databases">
        <title>Conservation and host-specific expression of non-tandemly repeated heterogenous ribosome RNA gene in arbuscular mycorrhizal fungi.</title>
        <authorList>
            <person name="Maeda T."/>
            <person name="Kobayashi Y."/>
            <person name="Nakagawa T."/>
            <person name="Ezawa T."/>
            <person name="Yamaguchi K."/>
            <person name="Bino T."/>
            <person name="Nishimoto Y."/>
            <person name="Shigenobu S."/>
            <person name="Kawaguchi M."/>
        </authorList>
    </citation>
    <scope>NUCLEOTIDE SEQUENCE</scope>
    <source>
        <strain evidence="12">HR1</strain>
    </source>
</reference>
<dbReference type="InterPro" id="IPR007213">
    <property type="entry name" value="Ppm1/Ppm2/Tcmp"/>
</dbReference>
<feature type="binding site" evidence="9">
    <location>
        <position position="91"/>
    </location>
    <ligand>
        <name>S-adenosyl-L-methionine</name>
        <dbReference type="ChEBI" id="CHEBI:59789"/>
    </ligand>
</feature>
<dbReference type="EMBL" id="BEXD01004050">
    <property type="protein sequence ID" value="GBC06097.1"/>
    <property type="molecule type" value="Genomic_DNA"/>
</dbReference>
<protein>
    <recommendedName>
        <fullName evidence="4 8">Leucine carboxyl methyltransferase 1</fullName>
        <ecNumber evidence="3 8">2.1.1.233</ecNumber>
    </recommendedName>
</protein>
<comment type="similarity">
    <text evidence="2 8">Belongs to the methyltransferase superfamily. LCMT family.</text>
</comment>
<evidence type="ECO:0000256" key="5">
    <source>
        <dbReference type="ARBA" id="ARBA00022603"/>
    </source>
</evidence>
<sequence length="338" mass="39063">MSFRAPTTINSSSQDNAIRGTNDDAVTSKLSAVNTGYIQDKYVKYFVRRPSKRPPIINRGTYVRNTGLDTLIMKFLEGGGENVKKQIVSFGAGSDTRYFNFKETSRKFYKYFEIDYPEVTSKKIAVIQKHKDLSDLIGNEIQIGKGGTEIYASDYCLISGDLREWEENIVSHLEEHHGFDRSIPTLFLSECVLIYMDPIDSNKIVQWVGENMIAAIFIVYEQILPNDAFGSVMLQNLRFRNIELRGIHAYPDLQSQKDRYLSRGWTRAEAVDINEVHDNYIDPGEISRISKLEFLDELEEWRLLASHYCIAWAYIIKDITTKSLFDHVEFDNYNRKKN</sequence>
<evidence type="ECO:0000256" key="4">
    <source>
        <dbReference type="ARBA" id="ARBA00017497"/>
    </source>
</evidence>
<accession>A0A2Z6SJ24</accession>
<comment type="function">
    <text evidence="8">Methylates the carboxyl group of the C-terminal leucine residue of protein phosphatase 2A catalytic subunits to form alpha-leucine ester residues.</text>
</comment>
<dbReference type="EC" id="2.1.1.233" evidence="3 8"/>
<evidence type="ECO:0000256" key="1">
    <source>
        <dbReference type="ARBA" id="ARBA00000724"/>
    </source>
</evidence>
<dbReference type="GO" id="GO:0009966">
    <property type="term" value="P:regulation of signal transduction"/>
    <property type="evidence" value="ECO:0007669"/>
    <property type="project" value="UniProtKB-ARBA"/>
</dbReference>
<evidence type="ECO:0000313" key="13">
    <source>
        <dbReference type="Proteomes" id="UP000247702"/>
    </source>
</evidence>
<comment type="catalytic activity">
    <reaction evidence="1 8">
        <text>[phosphatase 2A protein]-C-terminal L-leucine + S-adenosyl-L-methionine = [phosphatase 2A protein]-C-terminal L-leucine methyl ester + S-adenosyl-L-homocysteine</text>
        <dbReference type="Rhea" id="RHEA:48544"/>
        <dbReference type="Rhea" id="RHEA-COMP:12134"/>
        <dbReference type="Rhea" id="RHEA-COMP:12135"/>
        <dbReference type="ChEBI" id="CHEBI:57856"/>
        <dbReference type="ChEBI" id="CHEBI:59789"/>
        <dbReference type="ChEBI" id="CHEBI:90516"/>
        <dbReference type="ChEBI" id="CHEBI:90517"/>
        <dbReference type="EC" id="2.1.1.233"/>
    </reaction>
</comment>
<evidence type="ECO:0000256" key="8">
    <source>
        <dbReference type="PIRNR" id="PIRNR016305"/>
    </source>
</evidence>
<organism evidence="11 13">
    <name type="scientific">Rhizophagus clarus</name>
    <dbReference type="NCBI Taxonomy" id="94130"/>
    <lineage>
        <taxon>Eukaryota</taxon>
        <taxon>Fungi</taxon>
        <taxon>Fungi incertae sedis</taxon>
        <taxon>Mucoromycota</taxon>
        <taxon>Glomeromycotina</taxon>
        <taxon>Glomeromycetes</taxon>
        <taxon>Glomerales</taxon>
        <taxon>Glomeraceae</taxon>
        <taxon>Rhizophagus</taxon>
    </lineage>
</organism>
<dbReference type="GO" id="GO:0018423">
    <property type="term" value="F:protein C-terminal leucine carboxyl O-methyltransferase activity"/>
    <property type="evidence" value="ECO:0007669"/>
    <property type="project" value="UniProtKB-EC"/>
</dbReference>
<reference evidence="11 13" key="1">
    <citation type="submission" date="2017-11" db="EMBL/GenBank/DDBJ databases">
        <title>The genome of Rhizophagus clarus HR1 reveals common genetic basis of auxotrophy among arbuscular mycorrhizal fungi.</title>
        <authorList>
            <person name="Kobayashi Y."/>
        </authorList>
    </citation>
    <scope>NUCLEOTIDE SEQUENCE [LARGE SCALE GENOMIC DNA]</scope>
    <source>
        <strain evidence="11 13">HR1</strain>
    </source>
</reference>
<evidence type="ECO:0000256" key="3">
    <source>
        <dbReference type="ARBA" id="ARBA00012834"/>
    </source>
</evidence>
<keyword evidence="13" id="KW-1185">Reference proteome</keyword>